<gene>
    <name evidence="9" type="ORF">B8W98_11475</name>
</gene>
<dbReference type="Pfam" id="PF02661">
    <property type="entry name" value="Fic"/>
    <property type="match status" value="1"/>
</dbReference>
<keyword evidence="2" id="KW-0548">Nucleotidyltransferase</keyword>
<dbReference type="PANTHER" id="PTHR39560:SF1">
    <property type="entry name" value="PROTEIN ADENYLYLTRANSFERASE FIC-RELATED"/>
    <property type="match status" value="1"/>
</dbReference>
<dbReference type="Proteomes" id="UP000216802">
    <property type="component" value="Unassembled WGS sequence"/>
</dbReference>
<dbReference type="InterPro" id="IPR003812">
    <property type="entry name" value="Fido"/>
</dbReference>
<name>A0A269XV43_9LACO</name>
<evidence type="ECO:0000313" key="10">
    <source>
        <dbReference type="Proteomes" id="UP000216802"/>
    </source>
</evidence>
<keyword evidence="3" id="KW-0547">Nucleotide-binding</keyword>
<feature type="domain" description="Fido" evidence="8">
    <location>
        <begin position="52"/>
        <end position="192"/>
    </location>
</feature>
<protein>
    <recommendedName>
        <fullName evidence="5">protein adenylyltransferase</fullName>
        <ecNumber evidence="5">2.7.7.108</ecNumber>
    </recommendedName>
</protein>
<evidence type="ECO:0000256" key="1">
    <source>
        <dbReference type="ARBA" id="ARBA00022679"/>
    </source>
</evidence>
<evidence type="ECO:0000313" key="9">
    <source>
        <dbReference type="EMBL" id="PAK77148.1"/>
    </source>
</evidence>
<dbReference type="GO" id="GO:0070733">
    <property type="term" value="F:AMPylase activity"/>
    <property type="evidence" value="ECO:0007669"/>
    <property type="project" value="UniProtKB-EC"/>
</dbReference>
<dbReference type="GO" id="GO:0051302">
    <property type="term" value="P:regulation of cell division"/>
    <property type="evidence" value="ECO:0007669"/>
    <property type="project" value="TreeGrafter"/>
</dbReference>
<organism evidence="9 10">
    <name type="scientific">Lentilactobacillus parakefiri</name>
    <dbReference type="NCBI Taxonomy" id="152332"/>
    <lineage>
        <taxon>Bacteria</taxon>
        <taxon>Bacillati</taxon>
        <taxon>Bacillota</taxon>
        <taxon>Bacilli</taxon>
        <taxon>Lactobacillales</taxon>
        <taxon>Lactobacillaceae</taxon>
        <taxon>Lentilactobacillus</taxon>
    </lineage>
</organism>
<dbReference type="PANTHER" id="PTHR39560">
    <property type="entry name" value="PROTEIN ADENYLYLTRANSFERASE FIC-RELATED"/>
    <property type="match status" value="1"/>
</dbReference>
<dbReference type="EMBL" id="NCXI01000144">
    <property type="protein sequence ID" value="PAK77148.1"/>
    <property type="molecule type" value="Genomic_DNA"/>
</dbReference>
<dbReference type="PROSITE" id="PS51459">
    <property type="entry name" value="FIDO"/>
    <property type="match status" value="1"/>
</dbReference>
<reference evidence="9 10" key="1">
    <citation type="submission" date="2017-04" db="EMBL/GenBank/DDBJ databases">
        <title>Kefir bacterial isolates.</title>
        <authorList>
            <person name="Kim Y."/>
            <person name="Blasche S."/>
            <person name="Patil K.R."/>
        </authorList>
    </citation>
    <scope>NUCLEOTIDE SEQUENCE [LARGE SCALE GENOMIC DNA]</scope>
    <source>
        <strain evidence="9 10">OG2</strain>
    </source>
</reference>
<keyword evidence="1" id="KW-0808">Transferase</keyword>
<dbReference type="InterPro" id="IPR036597">
    <property type="entry name" value="Fido-like_dom_sf"/>
</dbReference>
<evidence type="ECO:0000256" key="5">
    <source>
        <dbReference type="ARBA" id="ARBA00034531"/>
    </source>
</evidence>
<comment type="catalytic activity">
    <reaction evidence="6">
        <text>L-threonyl-[protein] + ATP = 3-O-(5'-adenylyl)-L-threonyl-[protein] + diphosphate</text>
        <dbReference type="Rhea" id="RHEA:54292"/>
        <dbReference type="Rhea" id="RHEA-COMP:11060"/>
        <dbReference type="Rhea" id="RHEA-COMP:13847"/>
        <dbReference type="ChEBI" id="CHEBI:30013"/>
        <dbReference type="ChEBI" id="CHEBI:30616"/>
        <dbReference type="ChEBI" id="CHEBI:33019"/>
        <dbReference type="ChEBI" id="CHEBI:138113"/>
        <dbReference type="EC" id="2.7.7.108"/>
    </reaction>
</comment>
<evidence type="ECO:0000256" key="3">
    <source>
        <dbReference type="ARBA" id="ARBA00022741"/>
    </source>
</evidence>
<dbReference type="SUPFAM" id="SSF140931">
    <property type="entry name" value="Fic-like"/>
    <property type="match status" value="1"/>
</dbReference>
<accession>A0A269XV43</accession>
<dbReference type="AlphaFoldDB" id="A0A269XV43"/>
<dbReference type="EC" id="2.7.7.108" evidence="5"/>
<keyword evidence="4" id="KW-0067">ATP-binding</keyword>
<evidence type="ECO:0000256" key="7">
    <source>
        <dbReference type="ARBA" id="ARBA00048696"/>
    </source>
</evidence>
<comment type="catalytic activity">
    <reaction evidence="7">
        <text>L-tyrosyl-[protein] + ATP = O-(5'-adenylyl)-L-tyrosyl-[protein] + diphosphate</text>
        <dbReference type="Rhea" id="RHEA:54288"/>
        <dbReference type="Rhea" id="RHEA-COMP:10136"/>
        <dbReference type="Rhea" id="RHEA-COMP:13846"/>
        <dbReference type="ChEBI" id="CHEBI:30616"/>
        <dbReference type="ChEBI" id="CHEBI:33019"/>
        <dbReference type="ChEBI" id="CHEBI:46858"/>
        <dbReference type="ChEBI" id="CHEBI:83624"/>
        <dbReference type="EC" id="2.7.7.108"/>
    </reaction>
</comment>
<evidence type="ECO:0000256" key="2">
    <source>
        <dbReference type="ARBA" id="ARBA00022695"/>
    </source>
</evidence>
<evidence type="ECO:0000259" key="8">
    <source>
        <dbReference type="PROSITE" id="PS51459"/>
    </source>
</evidence>
<dbReference type="GO" id="GO:0005524">
    <property type="term" value="F:ATP binding"/>
    <property type="evidence" value="ECO:0007669"/>
    <property type="project" value="UniProtKB-KW"/>
</dbReference>
<evidence type="ECO:0000256" key="6">
    <source>
        <dbReference type="ARBA" id="ARBA00047939"/>
    </source>
</evidence>
<sequence length="192" mass="22366">MWWSPVNPRDDALLPNGTFKNKIHITDQKELQELEYRVTKLKYRTIPNYTITDIDALKKIHEWLFDDLYPWAGQYRTINLSKGATSFMPYELFHEAIPYLNKQIKNLNTTNYPSARLFATDLGQLLTDINHFHPFREGNGRTQRLFITLLAIQSGYEMHFAQSSPAYDLYMKASIEDSAELMAKAVLDSLKI</sequence>
<dbReference type="Gene3D" id="1.10.3290.10">
    <property type="entry name" value="Fido-like domain"/>
    <property type="match status" value="1"/>
</dbReference>
<comment type="caution">
    <text evidence="9">The sequence shown here is derived from an EMBL/GenBank/DDBJ whole genome shotgun (WGS) entry which is preliminary data.</text>
</comment>
<proteinExistence type="predicted"/>
<evidence type="ECO:0000256" key="4">
    <source>
        <dbReference type="ARBA" id="ARBA00022840"/>
    </source>
</evidence>